<gene>
    <name evidence="2" type="ORF">DSTB1V02_LOCUS13284</name>
</gene>
<dbReference type="Proteomes" id="UP000677054">
    <property type="component" value="Unassembled WGS sequence"/>
</dbReference>
<name>A0A7R9FSH6_9CRUS</name>
<dbReference type="AlphaFoldDB" id="A0A7R9FSH6"/>
<protein>
    <submittedName>
        <fullName evidence="2">Uncharacterized protein</fullName>
    </submittedName>
</protein>
<evidence type="ECO:0000256" key="1">
    <source>
        <dbReference type="SAM" id="SignalP"/>
    </source>
</evidence>
<evidence type="ECO:0000313" key="3">
    <source>
        <dbReference type="Proteomes" id="UP000677054"/>
    </source>
</evidence>
<dbReference type="EMBL" id="LR905555">
    <property type="protein sequence ID" value="CAD7253535.1"/>
    <property type="molecule type" value="Genomic_DNA"/>
</dbReference>
<accession>A0A7R9FSH6</accession>
<dbReference type="EMBL" id="CAJPEV010006038">
    <property type="protein sequence ID" value="CAG0903776.1"/>
    <property type="molecule type" value="Genomic_DNA"/>
</dbReference>
<evidence type="ECO:0000313" key="2">
    <source>
        <dbReference type="EMBL" id="CAD7253535.1"/>
    </source>
</evidence>
<keyword evidence="3" id="KW-1185">Reference proteome</keyword>
<keyword evidence="1" id="KW-0732">Signal</keyword>
<sequence>MKNVSPDILLLCLPVAVGESEELLWCSNTTTGRDLDPAPVAVYTGELWGKPTWQVWVEGMRFLTESALEAVGPCPQMQFRQRHQFDRGQLAGMMVTGDRPKDFFQDCVPACNPAGTAV</sequence>
<proteinExistence type="predicted"/>
<organism evidence="2">
    <name type="scientific">Darwinula stevensoni</name>
    <dbReference type="NCBI Taxonomy" id="69355"/>
    <lineage>
        <taxon>Eukaryota</taxon>
        <taxon>Metazoa</taxon>
        <taxon>Ecdysozoa</taxon>
        <taxon>Arthropoda</taxon>
        <taxon>Crustacea</taxon>
        <taxon>Oligostraca</taxon>
        <taxon>Ostracoda</taxon>
        <taxon>Podocopa</taxon>
        <taxon>Podocopida</taxon>
        <taxon>Darwinulocopina</taxon>
        <taxon>Darwinuloidea</taxon>
        <taxon>Darwinulidae</taxon>
        <taxon>Darwinula</taxon>
    </lineage>
</organism>
<feature type="chain" id="PRO_5036210632" evidence="1">
    <location>
        <begin position="21"/>
        <end position="118"/>
    </location>
</feature>
<feature type="signal peptide" evidence="1">
    <location>
        <begin position="1"/>
        <end position="20"/>
    </location>
</feature>
<reference evidence="2" key="1">
    <citation type="submission" date="2020-11" db="EMBL/GenBank/DDBJ databases">
        <authorList>
            <person name="Tran Van P."/>
        </authorList>
    </citation>
    <scope>NUCLEOTIDE SEQUENCE</scope>
</reference>